<organism evidence="5">
    <name type="scientific">Lygus hesperus</name>
    <name type="common">Western plant bug</name>
    <dbReference type="NCBI Taxonomy" id="30085"/>
    <lineage>
        <taxon>Eukaryota</taxon>
        <taxon>Metazoa</taxon>
        <taxon>Ecdysozoa</taxon>
        <taxon>Arthropoda</taxon>
        <taxon>Hexapoda</taxon>
        <taxon>Insecta</taxon>
        <taxon>Pterygota</taxon>
        <taxon>Neoptera</taxon>
        <taxon>Paraneoptera</taxon>
        <taxon>Hemiptera</taxon>
        <taxon>Heteroptera</taxon>
        <taxon>Panheteroptera</taxon>
        <taxon>Cimicomorpha</taxon>
        <taxon>Miridae</taxon>
        <taxon>Mirini</taxon>
        <taxon>Lygus</taxon>
    </lineage>
</organism>
<evidence type="ECO:0000256" key="2">
    <source>
        <dbReference type="ARBA" id="ARBA00022553"/>
    </source>
</evidence>
<dbReference type="PANTHER" id="PTHR16435:SF6">
    <property type="entry name" value="IP09370P"/>
    <property type="match status" value="1"/>
</dbReference>
<reference evidence="6" key="3">
    <citation type="submission" date="2014-09" db="EMBL/GenBank/DDBJ databases">
        <authorList>
            <person name="Magalhaes I.L.F."/>
            <person name="Oliveira U."/>
            <person name="Santos F.R."/>
            <person name="Vidigal T.H.D.A."/>
            <person name="Brescovit A.D."/>
            <person name="Santos A.J."/>
        </authorList>
    </citation>
    <scope>NUCLEOTIDE SEQUENCE</scope>
</reference>
<dbReference type="EMBL" id="GBRD01008104">
    <property type="protein sequence ID" value="JAG57717.1"/>
    <property type="molecule type" value="Transcribed_RNA"/>
</dbReference>
<feature type="domain" description="Spermatogenesis-associated protein 6 N-terminal" evidence="4">
    <location>
        <begin position="10"/>
        <end position="150"/>
    </location>
</feature>
<protein>
    <submittedName>
        <fullName evidence="5">Spermatogenesis-associated protein 6</fullName>
    </submittedName>
</protein>
<reference evidence="5" key="2">
    <citation type="submission" date="2014-07" db="EMBL/GenBank/DDBJ databases">
        <authorList>
            <person name="Hull J."/>
        </authorList>
    </citation>
    <scope>NUCLEOTIDE SEQUENCE</scope>
</reference>
<evidence type="ECO:0000313" key="5">
    <source>
        <dbReference type="EMBL" id="JAG21403.1"/>
    </source>
</evidence>
<feature type="compositionally biased region" description="Basic and acidic residues" evidence="3">
    <location>
        <begin position="377"/>
        <end position="387"/>
    </location>
</feature>
<dbReference type="InterPro" id="IPR042769">
    <property type="entry name" value="SPATA6_fam"/>
</dbReference>
<dbReference type="PANTHER" id="PTHR16435">
    <property type="entry name" value="SPERMATOGENESIS-ASSOCIATED PROTEIN 6 SPATA6"/>
    <property type="match status" value="1"/>
</dbReference>
<accession>A0A0A9XRB6</accession>
<feature type="compositionally biased region" description="Basic and acidic residues" evidence="3">
    <location>
        <begin position="222"/>
        <end position="236"/>
    </location>
</feature>
<dbReference type="InterPro" id="IPR032732">
    <property type="entry name" value="SPATA6_N"/>
</dbReference>
<evidence type="ECO:0000256" key="1">
    <source>
        <dbReference type="ARBA" id="ARBA00006215"/>
    </source>
</evidence>
<dbReference type="EMBL" id="GBHO01022201">
    <property type="protein sequence ID" value="JAG21403.1"/>
    <property type="molecule type" value="Transcribed_RNA"/>
</dbReference>
<sequence>MSKLYNVSIYLDINTVSCPGVWLCPKGKAFLKICLFGVSDLTKEVDPFFPLIFKERFHFQKVFKNINSVYELHDKLGRSIISLELLQCPIGSAGCVKLALFNALLSDILHPYTTCFSKPLHTSGLELLFTTCKVFPGIIAPKADVSTKVMVTDTLDGGRSMKMQGMRSRSVNDDEKKRQHKVCHTKNNTNCRCFQAQVGSIEDLNEYRAVEPAESEASQESVPHDIKVSGRRRTERDGIGREDNANVRTLKSVLEDQSRIPRIGREEGIASSDSRENVRKREIRRETVRPRTDRGDVGDINSFVSREDGVLSIAARGANRHTTVPEEHTSDRRSRVSKYDERIGEDHRYRGDMIGTSYGRSEDHVLGGGNVGPRIPGESRQKKENEDKYGLKNMTSCERFLQDHDFEEIQRTNDQLLREKYFRCYKEGRADGQAPSNIDRGRGETN</sequence>
<reference evidence="5" key="1">
    <citation type="journal article" date="2014" name="PLoS ONE">
        <title>Transcriptome-Based Identification of ABC Transporters in the Western Tarnished Plant Bug Lygus hesperus.</title>
        <authorList>
            <person name="Hull J.J."/>
            <person name="Chaney K."/>
            <person name="Geib S.M."/>
            <person name="Fabrick J.A."/>
            <person name="Brent C.S."/>
            <person name="Walsh D."/>
            <person name="Lavine L.C."/>
        </authorList>
    </citation>
    <scope>NUCLEOTIDE SEQUENCE</scope>
</reference>
<evidence type="ECO:0000259" key="4">
    <source>
        <dbReference type="Pfam" id="PF14909"/>
    </source>
</evidence>
<proteinExistence type="inferred from homology"/>
<dbReference type="Pfam" id="PF14909">
    <property type="entry name" value="SPATA6"/>
    <property type="match status" value="1"/>
</dbReference>
<feature type="region of interest" description="Disordered" evidence="3">
    <location>
        <begin position="351"/>
        <end position="387"/>
    </location>
</feature>
<evidence type="ECO:0000256" key="3">
    <source>
        <dbReference type="SAM" id="MobiDB-lite"/>
    </source>
</evidence>
<gene>
    <name evidence="5" type="primary">Spata6</name>
    <name evidence="5" type="ORF">CM83_11391</name>
</gene>
<feature type="region of interest" description="Disordered" evidence="3">
    <location>
        <begin position="158"/>
        <end position="177"/>
    </location>
</feature>
<feature type="region of interest" description="Disordered" evidence="3">
    <location>
        <begin position="212"/>
        <end position="236"/>
    </location>
</feature>
<dbReference type="GO" id="GO:0120212">
    <property type="term" value="C:sperm head-tail coupling apparatus"/>
    <property type="evidence" value="ECO:0007669"/>
    <property type="project" value="InterPro"/>
</dbReference>
<comment type="similarity">
    <text evidence="1">Belongs to the SPATA6 family.</text>
</comment>
<keyword evidence="2" id="KW-0597">Phosphoprotein</keyword>
<dbReference type="AlphaFoldDB" id="A0A0A9XRB6"/>
<dbReference type="GO" id="GO:0007283">
    <property type="term" value="P:spermatogenesis"/>
    <property type="evidence" value="ECO:0007669"/>
    <property type="project" value="InterPro"/>
</dbReference>
<evidence type="ECO:0000313" key="6">
    <source>
        <dbReference type="EMBL" id="JAG57717.1"/>
    </source>
</evidence>
<dbReference type="GO" id="GO:0032027">
    <property type="term" value="F:myosin light chain binding"/>
    <property type="evidence" value="ECO:0007669"/>
    <property type="project" value="InterPro"/>
</dbReference>
<feature type="region of interest" description="Disordered" evidence="3">
    <location>
        <begin position="319"/>
        <end position="338"/>
    </location>
</feature>
<feature type="compositionally biased region" description="Basic and acidic residues" evidence="3">
    <location>
        <begin position="323"/>
        <end position="338"/>
    </location>
</feature>
<name>A0A0A9XRB6_LYGHE</name>